<proteinExistence type="predicted"/>
<protein>
    <submittedName>
        <fullName evidence="2">Uncharacterized protein</fullName>
    </submittedName>
</protein>
<feature type="compositionally biased region" description="Low complexity" evidence="1">
    <location>
        <begin position="49"/>
        <end position="80"/>
    </location>
</feature>
<dbReference type="EMBL" id="CAJOBR010091654">
    <property type="protein sequence ID" value="CAF5141783.1"/>
    <property type="molecule type" value="Genomic_DNA"/>
</dbReference>
<sequence>CEVSSNNNTNAMSSALPSVSSNSFSSPSSFVSNSLSLTNDFIVQTKTQFSSTSVPSSLTFSNNKSNIRNNNNNSNSNNPS</sequence>
<feature type="non-terminal residue" evidence="2">
    <location>
        <position position="1"/>
    </location>
</feature>
<dbReference type="AlphaFoldDB" id="A0A822FYU2"/>
<organism evidence="2 3">
    <name type="scientific">Rotaria socialis</name>
    <dbReference type="NCBI Taxonomy" id="392032"/>
    <lineage>
        <taxon>Eukaryota</taxon>
        <taxon>Metazoa</taxon>
        <taxon>Spiralia</taxon>
        <taxon>Gnathifera</taxon>
        <taxon>Rotifera</taxon>
        <taxon>Eurotatoria</taxon>
        <taxon>Bdelloidea</taxon>
        <taxon>Philodinida</taxon>
        <taxon>Philodinidae</taxon>
        <taxon>Rotaria</taxon>
    </lineage>
</organism>
<comment type="caution">
    <text evidence="2">The sequence shown here is derived from an EMBL/GenBank/DDBJ whole genome shotgun (WGS) entry which is preliminary data.</text>
</comment>
<gene>
    <name evidence="2" type="ORF">QYT958_LOCUS47755</name>
</gene>
<reference evidence="2" key="1">
    <citation type="submission" date="2021-02" db="EMBL/GenBank/DDBJ databases">
        <authorList>
            <person name="Nowell W R."/>
        </authorList>
    </citation>
    <scope>NUCLEOTIDE SEQUENCE</scope>
</reference>
<evidence type="ECO:0000256" key="1">
    <source>
        <dbReference type="SAM" id="MobiDB-lite"/>
    </source>
</evidence>
<dbReference type="Proteomes" id="UP000663848">
    <property type="component" value="Unassembled WGS sequence"/>
</dbReference>
<feature type="non-terminal residue" evidence="2">
    <location>
        <position position="80"/>
    </location>
</feature>
<accession>A0A822FYU2</accession>
<evidence type="ECO:0000313" key="2">
    <source>
        <dbReference type="EMBL" id="CAF5141783.1"/>
    </source>
</evidence>
<feature type="region of interest" description="Disordered" evidence="1">
    <location>
        <begin position="1"/>
        <end position="31"/>
    </location>
</feature>
<feature type="region of interest" description="Disordered" evidence="1">
    <location>
        <begin position="48"/>
        <end position="80"/>
    </location>
</feature>
<evidence type="ECO:0000313" key="3">
    <source>
        <dbReference type="Proteomes" id="UP000663848"/>
    </source>
</evidence>
<name>A0A822FYU2_9BILA</name>